<protein>
    <submittedName>
        <fullName evidence="7">Precorrin-6y C5,15-methyltransferase (Decarboxylating) subunit CbiE</fullName>
    </submittedName>
</protein>
<dbReference type="UniPathway" id="UPA00148"/>
<comment type="caution">
    <text evidence="7">The sequence shown here is derived from an EMBL/GenBank/DDBJ whole genome shotgun (WGS) entry which is preliminary data.</text>
</comment>
<keyword evidence="5" id="KW-0949">S-adenosyl-L-methionine</keyword>
<dbReference type="InterPro" id="IPR006365">
    <property type="entry name" value="Cbl_synth_CobL"/>
</dbReference>
<evidence type="ECO:0000256" key="3">
    <source>
        <dbReference type="ARBA" id="ARBA00022603"/>
    </source>
</evidence>
<dbReference type="InterPro" id="IPR014777">
    <property type="entry name" value="4pyrrole_Mease_sub1"/>
</dbReference>
<dbReference type="Pfam" id="PF00590">
    <property type="entry name" value="TP_methylase"/>
    <property type="match status" value="1"/>
</dbReference>
<gene>
    <name evidence="7" type="primary">cbiE</name>
    <name evidence="7" type="ORF">FAP39_05525</name>
</gene>
<dbReference type="EMBL" id="SULI01000004">
    <property type="protein sequence ID" value="TKZ21563.1"/>
    <property type="molecule type" value="Genomic_DNA"/>
</dbReference>
<reference evidence="7 8" key="1">
    <citation type="submission" date="2019-04" db="EMBL/GenBank/DDBJ databases">
        <title>Genome sequence of Pelagicola litoralis CL-ES2.</title>
        <authorList>
            <person name="Cao J."/>
        </authorList>
    </citation>
    <scope>NUCLEOTIDE SEQUENCE [LARGE SCALE GENOMIC DNA]</scope>
    <source>
        <strain evidence="7 8">CL-ES2</strain>
    </source>
</reference>
<evidence type="ECO:0000256" key="4">
    <source>
        <dbReference type="ARBA" id="ARBA00022679"/>
    </source>
</evidence>
<evidence type="ECO:0000256" key="1">
    <source>
        <dbReference type="ARBA" id="ARBA00004953"/>
    </source>
</evidence>
<dbReference type="RefSeq" id="WP_138015391.1">
    <property type="nucleotide sequence ID" value="NZ_SULI01000004.1"/>
</dbReference>
<dbReference type="InterPro" id="IPR050714">
    <property type="entry name" value="Cobalamin_biosynth_MTase"/>
</dbReference>
<dbReference type="PANTHER" id="PTHR43182:SF1">
    <property type="entry name" value="COBALT-PRECORRIN-7 C(5)-METHYLTRANSFERASE"/>
    <property type="match status" value="1"/>
</dbReference>
<evidence type="ECO:0000313" key="7">
    <source>
        <dbReference type="EMBL" id="TKZ21563.1"/>
    </source>
</evidence>
<dbReference type="GO" id="GO:0032259">
    <property type="term" value="P:methylation"/>
    <property type="evidence" value="ECO:0007669"/>
    <property type="project" value="UniProtKB-KW"/>
</dbReference>
<dbReference type="InterPro" id="IPR012818">
    <property type="entry name" value="CbiE"/>
</dbReference>
<feature type="domain" description="Tetrapyrrole methylase" evidence="6">
    <location>
        <begin position="7"/>
        <end position="187"/>
    </location>
</feature>
<dbReference type="GO" id="GO:0009236">
    <property type="term" value="P:cobalamin biosynthetic process"/>
    <property type="evidence" value="ECO:0007669"/>
    <property type="project" value="UniProtKB-UniPathway"/>
</dbReference>
<dbReference type="PANTHER" id="PTHR43182">
    <property type="entry name" value="COBALT-PRECORRIN-6B C(15)-METHYLTRANSFERASE (DECARBOXYLATING)"/>
    <property type="match status" value="1"/>
</dbReference>
<dbReference type="OrthoDB" id="9787825at2"/>
<name>A0A4U7N7E0_9RHOB</name>
<dbReference type="SUPFAM" id="SSF53790">
    <property type="entry name" value="Tetrapyrrole methylase"/>
    <property type="match status" value="1"/>
</dbReference>
<evidence type="ECO:0000256" key="5">
    <source>
        <dbReference type="ARBA" id="ARBA00022691"/>
    </source>
</evidence>
<sequence length="403" mass="43658">MSDTPWLTIVGLGEDALDGLPPASRQALADAKFIMGAARHVALLPDLDAEIITWPVPFSEGIAQLLDLRGEPVVMLASGDPFWHGAGAVLARHIPPSEWRALPAPSCMSLAAASLGWPLETTLTFGLHAARFSQLKPHLFPKSRIIITLRDGDAVAQCADWLVSEGFGASNLHVLEALGGPRERIRHIMAADMLSDMALTDIQHPVVLAIEVAGDGAVIPLASGRPDDIFENDGQITKRPIRALTLSALAPRPHEYLWDIGGGSGSIGLEWLWAHPTMRATSVEIDATRAERIRDNARRLGLERLNVVTGDAPDALTWLDTPDAVFIGGGISHQMLDTVWDRLPDRGRLVANGVTLEAEVLLAEWHAEKGGSLMRIELAQSKPLGRKRGWKSSYPIVQWSVTK</sequence>
<dbReference type="InterPro" id="IPR035996">
    <property type="entry name" value="4pyrrol_Methylase_sf"/>
</dbReference>
<keyword evidence="4 7" id="KW-0808">Transferase</keyword>
<dbReference type="CDD" id="cd02440">
    <property type="entry name" value="AdoMet_MTases"/>
    <property type="match status" value="1"/>
</dbReference>
<dbReference type="NCBIfam" id="TIGR02469">
    <property type="entry name" value="CbiT"/>
    <property type="match status" value="1"/>
</dbReference>
<dbReference type="Gene3D" id="3.40.50.150">
    <property type="entry name" value="Vaccinia Virus protein VP39"/>
    <property type="match status" value="1"/>
</dbReference>
<evidence type="ECO:0000313" key="8">
    <source>
        <dbReference type="Proteomes" id="UP000306575"/>
    </source>
</evidence>
<dbReference type="InterPro" id="IPR029063">
    <property type="entry name" value="SAM-dependent_MTases_sf"/>
</dbReference>
<keyword evidence="3 7" id="KW-0489">Methyltransferase</keyword>
<evidence type="ECO:0000259" key="6">
    <source>
        <dbReference type="Pfam" id="PF00590"/>
    </source>
</evidence>
<dbReference type="SUPFAM" id="SSF53335">
    <property type="entry name" value="S-adenosyl-L-methionine-dependent methyltransferases"/>
    <property type="match status" value="1"/>
</dbReference>
<dbReference type="PIRSF" id="PIRSF036428">
    <property type="entry name" value="CobL"/>
    <property type="match status" value="1"/>
</dbReference>
<dbReference type="InterPro" id="IPR000878">
    <property type="entry name" value="4pyrrol_Mease"/>
</dbReference>
<organism evidence="7 8">
    <name type="scientific">Shimia litoralis</name>
    <dbReference type="NCBI Taxonomy" id="420403"/>
    <lineage>
        <taxon>Bacteria</taxon>
        <taxon>Pseudomonadati</taxon>
        <taxon>Pseudomonadota</taxon>
        <taxon>Alphaproteobacteria</taxon>
        <taxon>Rhodobacterales</taxon>
        <taxon>Roseobacteraceae</taxon>
    </lineage>
</organism>
<accession>A0A4U7N7E0</accession>
<dbReference type="AlphaFoldDB" id="A0A4U7N7E0"/>
<dbReference type="GO" id="GO:0008276">
    <property type="term" value="F:protein methyltransferase activity"/>
    <property type="evidence" value="ECO:0007669"/>
    <property type="project" value="InterPro"/>
</dbReference>
<dbReference type="CDD" id="cd11644">
    <property type="entry name" value="Precorrin-6Y-MT"/>
    <property type="match status" value="1"/>
</dbReference>
<evidence type="ECO:0000256" key="2">
    <source>
        <dbReference type="ARBA" id="ARBA00022573"/>
    </source>
</evidence>
<dbReference type="Proteomes" id="UP000306575">
    <property type="component" value="Unassembled WGS sequence"/>
</dbReference>
<comment type="pathway">
    <text evidence="1">Cofactor biosynthesis; adenosylcobalamin biosynthesis.</text>
</comment>
<keyword evidence="2" id="KW-0169">Cobalamin biosynthesis</keyword>
<keyword evidence="8" id="KW-1185">Reference proteome</keyword>
<dbReference type="InterPro" id="IPR014008">
    <property type="entry name" value="Cbl_synth_MTase_CbiT"/>
</dbReference>
<dbReference type="Gene3D" id="3.40.1010.10">
    <property type="entry name" value="Cobalt-precorrin-4 Transmethylase, Domain 1"/>
    <property type="match status" value="1"/>
</dbReference>
<proteinExistence type="predicted"/>
<dbReference type="NCBIfam" id="TIGR02467">
    <property type="entry name" value="CbiE"/>
    <property type="match status" value="1"/>
</dbReference>